<dbReference type="GO" id="GO:0005886">
    <property type="term" value="C:plasma membrane"/>
    <property type="evidence" value="ECO:0007669"/>
    <property type="project" value="UniProtKB-SubCell"/>
</dbReference>
<accession>A0A1C0ZZ48</accession>
<dbReference type="SMART" id="SM00304">
    <property type="entry name" value="HAMP"/>
    <property type="match status" value="1"/>
</dbReference>
<dbReference type="InterPro" id="IPR036890">
    <property type="entry name" value="HATPase_C_sf"/>
</dbReference>
<dbReference type="STRING" id="512399.A8709_17540"/>
<dbReference type="InterPro" id="IPR003594">
    <property type="entry name" value="HATPase_dom"/>
</dbReference>
<keyword evidence="5 9" id="KW-0812">Transmembrane</keyword>
<keyword evidence="4" id="KW-0808">Transferase</keyword>
<evidence type="ECO:0000256" key="2">
    <source>
        <dbReference type="ARBA" id="ARBA00022475"/>
    </source>
</evidence>
<feature type="transmembrane region" description="Helical" evidence="9">
    <location>
        <begin position="293"/>
        <end position="317"/>
    </location>
</feature>
<dbReference type="PANTHER" id="PTHR34220:SF7">
    <property type="entry name" value="SENSOR HISTIDINE KINASE YPDA"/>
    <property type="match status" value="1"/>
</dbReference>
<dbReference type="Pfam" id="PF06580">
    <property type="entry name" value="His_kinase"/>
    <property type="match status" value="1"/>
</dbReference>
<dbReference type="Pfam" id="PF02743">
    <property type="entry name" value="dCache_1"/>
    <property type="match status" value="1"/>
</dbReference>
<dbReference type="EMBL" id="LYPC01000022">
    <property type="protein sequence ID" value="OCT13414.1"/>
    <property type="molecule type" value="Genomic_DNA"/>
</dbReference>
<evidence type="ECO:0000256" key="1">
    <source>
        <dbReference type="ARBA" id="ARBA00004651"/>
    </source>
</evidence>
<dbReference type="Gene3D" id="6.10.340.10">
    <property type="match status" value="1"/>
</dbReference>
<comment type="subcellular location">
    <subcellularLocation>
        <location evidence="1">Cell membrane</location>
        <topology evidence="1">Multi-pass membrane protein</topology>
    </subcellularLocation>
</comment>
<dbReference type="CDD" id="cd12912">
    <property type="entry name" value="PDC2_MCP_like"/>
    <property type="match status" value="1"/>
</dbReference>
<evidence type="ECO:0000256" key="6">
    <source>
        <dbReference type="ARBA" id="ARBA00022777"/>
    </source>
</evidence>
<comment type="caution">
    <text evidence="11">The sequence shown here is derived from an EMBL/GenBank/DDBJ whole genome shotgun (WGS) entry which is preliminary data.</text>
</comment>
<dbReference type="Proteomes" id="UP000093309">
    <property type="component" value="Unassembled WGS sequence"/>
</dbReference>
<dbReference type="InterPro" id="IPR003660">
    <property type="entry name" value="HAMP_dom"/>
</dbReference>
<evidence type="ECO:0000313" key="12">
    <source>
        <dbReference type="Proteomes" id="UP000093309"/>
    </source>
</evidence>
<dbReference type="PROSITE" id="PS50885">
    <property type="entry name" value="HAMP"/>
    <property type="match status" value="1"/>
</dbReference>
<name>A0A1C0ZZ48_9BACL</name>
<gene>
    <name evidence="11" type="ORF">A8709_17540</name>
</gene>
<dbReference type="SUPFAM" id="SSF55874">
    <property type="entry name" value="ATPase domain of HSP90 chaperone/DNA topoisomerase II/histidine kinase"/>
    <property type="match status" value="1"/>
</dbReference>
<dbReference type="InterPro" id="IPR050640">
    <property type="entry name" value="Bact_2-comp_sensor_kinase"/>
</dbReference>
<dbReference type="Pfam" id="PF02518">
    <property type="entry name" value="HATPase_c"/>
    <property type="match status" value="1"/>
</dbReference>
<keyword evidence="2" id="KW-1003">Cell membrane</keyword>
<keyword evidence="12" id="KW-1185">Reference proteome</keyword>
<keyword evidence="8 9" id="KW-0472">Membrane</keyword>
<dbReference type="GO" id="GO:0000155">
    <property type="term" value="F:phosphorelay sensor kinase activity"/>
    <property type="evidence" value="ECO:0007669"/>
    <property type="project" value="InterPro"/>
</dbReference>
<sequence>MFHYVRRSLKWKLISIITAIIVVIVASIGYFSYYETSKTIRADVERFSRQVLRQANLNLNRYYNEYEQELLIIGSSKEFRNWLHYDSDDKLELVMAYYSMRSNNMDAFLEQHPEIMSITLFSNKGVQYNYAPVYDLDKDYDLKAEPWLPSIVDTGKFYIHVDTSKHYLNPDGTIQPLHVMTMAKRFGDDGYLKMDISLNTAQKILSEIHIGARQIGVISDDDGNILVHPEGAMIGSKLDEDIVESIKSADSGFIFHKKTDEMIIFETIPLTHWKTLAIVPYHDVAGSIDKVRLVTILIALLGLFVSVVLVIGVTTSITKRLTTMRNIIKKTQLGRFDLQVEVSGMDEVADVGLAYNRMLNQLEGSIQQLTDSKLSQQRAILSALQSQINSHFLYNTLATIHSLADLAGQREIENMAVALSRMLRYTSSYTSEIVSVEDEIRHLTDYLQIIAIRFTNEVTYQIEIDPACADADCLKAILQPMVENSIKHGIERTGKPIHLDIRVGKLSSSRIFITVSDNGIGFTDAKLAELQRKMKGSDTWSKYNELVQVGLLNVHYRLNMYYPDGLSGIGIANEPGGGALVTLTFPLAYNRKRGD</sequence>
<evidence type="ECO:0000256" key="7">
    <source>
        <dbReference type="ARBA" id="ARBA00022989"/>
    </source>
</evidence>
<feature type="domain" description="HAMP" evidence="10">
    <location>
        <begin position="315"/>
        <end position="367"/>
    </location>
</feature>
<dbReference type="PANTHER" id="PTHR34220">
    <property type="entry name" value="SENSOR HISTIDINE KINASE YPDA"/>
    <property type="match status" value="1"/>
</dbReference>
<protein>
    <recommendedName>
        <fullName evidence="10">HAMP domain-containing protein</fullName>
    </recommendedName>
</protein>
<dbReference type="InterPro" id="IPR033479">
    <property type="entry name" value="dCache_1"/>
</dbReference>
<keyword evidence="7 9" id="KW-1133">Transmembrane helix</keyword>
<evidence type="ECO:0000256" key="8">
    <source>
        <dbReference type="ARBA" id="ARBA00023136"/>
    </source>
</evidence>
<keyword evidence="6" id="KW-0418">Kinase</keyword>
<proteinExistence type="predicted"/>
<evidence type="ECO:0000259" key="10">
    <source>
        <dbReference type="PROSITE" id="PS50885"/>
    </source>
</evidence>
<evidence type="ECO:0000256" key="4">
    <source>
        <dbReference type="ARBA" id="ARBA00022679"/>
    </source>
</evidence>
<dbReference type="InterPro" id="IPR010559">
    <property type="entry name" value="Sig_transdc_His_kin_internal"/>
</dbReference>
<evidence type="ECO:0000256" key="5">
    <source>
        <dbReference type="ARBA" id="ARBA00022692"/>
    </source>
</evidence>
<evidence type="ECO:0000313" key="11">
    <source>
        <dbReference type="EMBL" id="OCT13414.1"/>
    </source>
</evidence>
<dbReference type="CDD" id="cd06225">
    <property type="entry name" value="HAMP"/>
    <property type="match status" value="1"/>
</dbReference>
<evidence type="ECO:0000256" key="3">
    <source>
        <dbReference type="ARBA" id="ARBA00022553"/>
    </source>
</evidence>
<dbReference type="AlphaFoldDB" id="A0A1C0ZZ48"/>
<reference evidence="12" key="1">
    <citation type="submission" date="2016-05" db="EMBL/GenBank/DDBJ databases">
        <title>Paenibacillus oryzae. sp. nov., isolated from the rice root.</title>
        <authorList>
            <person name="Zhang J."/>
            <person name="Zhang X."/>
        </authorList>
    </citation>
    <scope>NUCLEOTIDE SEQUENCE [LARGE SCALE GENOMIC DNA]</scope>
    <source>
        <strain evidence="12">KCTC13222</strain>
    </source>
</reference>
<dbReference type="RefSeq" id="WP_065853476.1">
    <property type="nucleotide sequence ID" value="NZ_LYPC01000022.1"/>
</dbReference>
<organism evidence="11 12">
    <name type="scientific">Paenibacillus pectinilyticus</name>
    <dbReference type="NCBI Taxonomy" id="512399"/>
    <lineage>
        <taxon>Bacteria</taxon>
        <taxon>Bacillati</taxon>
        <taxon>Bacillota</taxon>
        <taxon>Bacilli</taxon>
        <taxon>Bacillales</taxon>
        <taxon>Paenibacillaceae</taxon>
        <taxon>Paenibacillus</taxon>
    </lineage>
</organism>
<keyword evidence="3" id="KW-0597">Phosphoprotein</keyword>
<feature type="transmembrane region" description="Helical" evidence="9">
    <location>
        <begin position="12"/>
        <end position="33"/>
    </location>
</feature>
<evidence type="ECO:0000256" key="9">
    <source>
        <dbReference type="SAM" id="Phobius"/>
    </source>
</evidence>
<dbReference type="Gene3D" id="3.30.565.10">
    <property type="entry name" value="Histidine kinase-like ATPase, C-terminal domain"/>
    <property type="match status" value="1"/>
</dbReference>
<dbReference type="Gene3D" id="3.30.450.20">
    <property type="entry name" value="PAS domain"/>
    <property type="match status" value="2"/>
</dbReference>